<dbReference type="SUPFAM" id="SSF49503">
    <property type="entry name" value="Cupredoxins"/>
    <property type="match status" value="1"/>
</dbReference>
<evidence type="ECO:0000313" key="10">
    <source>
        <dbReference type="Proteomes" id="UP000320106"/>
    </source>
</evidence>
<dbReference type="EMBL" id="RVIJ01000010">
    <property type="protein sequence ID" value="MLW01060.1"/>
    <property type="molecule type" value="Genomic_DNA"/>
</dbReference>
<dbReference type="InterPro" id="IPR008972">
    <property type="entry name" value="Cupredoxin"/>
</dbReference>
<dbReference type="InterPro" id="IPR028096">
    <property type="entry name" value="EfeO_Cupredoxin"/>
</dbReference>
<dbReference type="Proteomes" id="UP000885317">
    <property type="component" value="Unassembled WGS sequence"/>
</dbReference>
<evidence type="ECO:0000313" key="8">
    <source>
        <dbReference type="EMBL" id="TPQ10767.1"/>
    </source>
</evidence>
<proteinExistence type="predicted"/>
<reference evidence="6" key="3">
    <citation type="submission" date="2018-10" db="EMBL/GenBank/DDBJ databases">
        <authorList>
            <consortium name="PulseNet: The National Subtyping Network for Foodborne Disease Surveillance"/>
            <person name="Tarr C.L."/>
            <person name="Trees E."/>
            <person name="Katz L.S."/>
            <person name="Carleton-Romer H.A."/>
            <person name="Stroika S."/>
            <person name="Kucerova Z."/>
            <person name="Roache K.F."/>
            <person name="Sabol A.L."/>
            <person name="Besser J."/>
            <person name="Gerner-Smidt P."/>
        </authorList>
    </citation>
    <scope>NUCLEOTIDE SEQUENCE [LARGE SCALE GENOMIC DNA]</scope>
    <source>
        <strain evidence="7">PNUSAS038541</strain>
        <strain evidence="6">PNUSAS056479</strain>
        <strain evidence="5">PNUSAS058450</strain>
    </source>
</reference>
<dbReference type="EMBL" id="CP030219">
    <property type="protein sequence ID" value="AXD70434.1"/>
    <property type="molecule type" value="Genomic_DNA"/>
</dbReference>
<evidence type="ECO:0000259" key="2">
    <source>
        <dbReference type="Pfam" id="PF13473"/>
    </source>
</evidence>
<feature type="chain" id="PRO_5035659132" evidence="1">
    <location>
        <begin position="20"/>
        <end position="112"/>
    </location>
</feature>
<reference evidence="4" key="2">
    <citation type="submission" date="2018-07" db="EMBL/GenBank/DDBJ databases">
        <authorList>
            <consortium name="GenomeTrakr network: Whole genome sequencing for foodborne pathogen traceback"/>
        </authorList>
    </citation>
    <scope>NUCLEOTIDE SEQUENCE [LARGE SCALE GENOMIC DNA]</scope>
    <source>
        <strain evidence="4">FDA00008842</strain>
    </source>
</reference>
<sequence length="112" mass="12546">MRLTLTTLLLLSFLSVARADERPVFNLELTEKGFIPEILNVPANTRIKIKMLNSTTKVAELESFDMKFEKIATPGNSITVLTGPLHPGDYTFFDDYSVNNLRGKVVAKEISK</sequence>
<evidence type="ECO:0000256" key="1">
    <source>
        <dbReference type="SAM" id="SignalP"/>
    </source>
</evidence>
<dbReference type="Gene3D" id="2.60.40.420">
    <property type="entry name" value="Cupredoxins - blue copper proteins"/>
    <property type="match status" value="1"/>
</dbReference>
<keyword evidence="1" id="KW-0732">Signal</keyword>
<protein>
    <submittedName>
        <fullName evidence="8">Cupredoxin domain-containing protein</fullName>
    </submittedName>
</protein>
<reference evidence="8 10" key="4">
    <citation type="submission" date="2019-06" db="EMBL/GenBank/DDBJ databases">
        <title>Comparative genome anaysis of Salmonella and Staphylococcus aureus isolated from China.</title>
        <authorList>
            <person name="Li L."/>
        </authorList>
    </citation>
    <scope>NUCLEOTIDE SEQUENCE [LARGE SCALE GENOMIC DNA]</scope>
    <source>
        <strain evidence="8 10">GSJ/2016-Sal.-012</strain>
    </source>
</reference>
<reference evidence="3 9" key="1">
    <citation type="submission" date="2018-06" db="EMBL/GenBank/DDBJ databases">
        <title>Completed Genome Sequences of 32 Strains from Various Serotypes of Salmonella enterica.</title>
        <authorList>
            <person name="Nash J.H.E."/>
            <person name="Robertson J."/>
            <person name="Bessonov K."/>
        </authorList>
    </citation>
    <scope>NUCLEOTIDE SEQUENCE [LARGE SCALE GENOMIC DNA]</scope>
    <source>
        <strain evidence="3 9">SA20021456</strain>
    </source>
</reference>
<dbReference type="AlphaFoldDB" id="A0A1S0ZWF2"/>
<dbReference type="EMBL" id="AAGLUV010000010">
    <property type="protein sequence ID" value="EBP4584888.1"/>
    <property type="molecule type" value="Genomic_DNA"/>
</dbReference>
<dbReference type="EMBL" id="RUTY01000018">
    <property type="protein sequence ID" value="MLE31573.1"/>
    <property type="molecule type" value="Genomic_DNA"/>
</dbReference>
<dbReference type="Proteomes" id="UP000885336">
    <property type="component" value="Unassembled WGS sequence"/>
</dbReference>
<dbReference type="RefSeq" id="WP_023248771.1">
    <property type="nucleotide sequence ID" value="NZ_CP030219.1"/>
</dbReference>
<evidence type="ECO:0000313" key="9">
    <source>
        <dbReference type="Proteomes" id="UP000251994"/>
    </source>
</evidence>
<evidence type="ECO:0000313" key="4">
    <source>
        <dbReference type="EMBL" id="EBP4584888.1"/>
    </source>
</evidence>
<dbReference type="Proteomes" id="UP000839610">
    <property type="component" value="Unassembled WGS sequence"/>
</dbReference>
<gene>
    <name evidence="3" type="ORF">CHC34_05285</name>
    <name evidence="7" type="ORF">EAK82_12545</name>
    <name evidence="6" type="ORF">EBH50_16795</name>
    <name evidence="5" type="ORF">EE393_08585</name>
    <name evidence="8" type="ORF">FJR63_15290</name>
    <name evidence="4" type="ORF">VH79_17060</name>
</gene>
<dbReference type="EMBL" id="RNKS01000013">
    <property type="protein sequence ID" value="MGD29050.1"/>
    <property type="molecule type" value="Genomic_DNA"/>
</dbReference>
<dbReference type="Proteomes" id="UP000885392">
    <property type="component" value="Unassembled WGS sequence"/>
</dbReference>
<evidence type="ECO:0000313" key="5">
    <source>
        <dbReference type="EMBL" id="MGD29050.1"/>
    </source>
</evidence>
<dbReference type="EMBL" id="VFRH01000012">
    <property type="protein sequence ID" value="TPQ10767.1"/>
    <property type="molecule type" value="Genomic_DNA"/>
</dbReference>
<feature type="domain" description="EfeO-type cupredoxin-like" evidence="2">
    <location>
        <begin position="8"/>
        <end position="107"/>
    </location>
</feature>
<feature type="signal peptide" evidence="1">
    <location>
        <begin position="1"/>
        <end position="19"/>
    </location>
</feature>
<dbReference type="Proteomes" id="UP000251994">
    <property type="component" value="Chromosome"/>
</dbReference>
<dbReference type="Pfam" id="PF13473">
    <property type="entry name" value="Cupredoxin_1"/>
    <property type="match status" value="1"/>
</dbReference>
<dbReference type="Proteomes" id="UP000320106">
    <property type="component" value="Unassembled WGS sequence"/>
</dbReference>
<name>A0A1S0ZWF2_SALER</name>
<accession>A0A1S0ZWF2</accession>
<evidence type="ECO:0000313" key="6">
    <source>
        <dbReference type="EMBL" id="MLE31573.1"/>
    </source>
</evidence>
<organism evidence="8 10">
    <name type="scientific">Salmonella enterica</name>
    <name type="common">Salmonella choleraesuis</name>
    <dbReference type="NCBI Taxonomy" id="28901"/>
    <lineage>
        <taxon>Bacteria</taxon>
        <taxon>Pseudomonadati</taxon>
        <taxon>Pseudomonadota</taxon>
        <taxon>Gammaproteobacteria</taxon>
        <taxon>Enterobacterales</taxon>
        <taxon>Enterobacteriaceae</taxon>
        <taxon>Salmonella</taxon>
    </lineage>
</organism>
<evidence type="ECO:0000313" key="3">
    <source>
        <dbReference type="EMBL" id="AXD70434.1"/>
    </source>
</evidence>
<evidence type="ECO:0000313" key="7">
    <source>
        <dbReference type="EMBL" id="MLW01060.1"/>
    </source>
</evidence>